<dbReference type="AlphaFoldDB" id="A0A8J3AHY5"/>
<proteinExistence type="predicted"/>
<dbReference type="InterPro" id="IPR008687">
    <property type="entry name" value="MobC"/>
</dbReference>
<dbReference type="Pfam" id="PF05713">
    <property type="entry name" value="MobC"/>
    <property type="match status" value="1"/>
</dbReference>
<dbReference type="EMBL" id="BMDH01000003">
    <property type="protein sequence ID" value="GGI14728.1"/>
    <property type="molecule type" value="Genomic_DNA"/>
</dbReference>
<protein>
    <recommendedName>
        <fullName evidence="1">Bacterial mobilisation domain-containing protein</fullName>
    </recommendedName>
</protein>
<dbReference type="Proteomes" id="UP000619536">
    <property type="component" value="Unassembled WGS sequence"/>
</dbReference>
<evidence type="ECO:0000259" key="1">
    <source>
        <dbReference type="Pfam" id="PF05713"/>
    </source>
</evidence>
<accession>A0A8J3AHY5</accession>
<comment type="caution">
    <text evidence="2">The sequence shown here is derived from an EMBL/GenBank/DDBJ whole genome shotgun (WGS) entry which is preliminary data.</text>
</comment>
<reference evidence="2" key="2">
    <citation type="submission" date="2020-09" db="EMBL/GenBank/DDBJ databases">
        <authorList>
            <person name="Sun Q."/>
            <person name="Sedlacek I."/>
        </authorList>
    </citation>
    <scope>NUCLEOTIDE SEQUENCE</scope>
    <source>
        <strain evidence="2">CCM 8606</strain>
    </source>
</reference>
<evidence type="ECO:0000313" key="3">
    <source>
        <dbReference type="Proteomes" id="UP000619536"/>
    </source>
</evidence>
<keyword evidence="3" id="KW-1185">Reference proteome</keyword>
<evidence type="ECO:0000313" key="2">
    <source>
        <dbReference type="EMBL" id="GGI14728.1"/>
    </source>
</evidence>
<gene>
    <name evidence="2" type="ORF">GCM10007377_12370</name>
</gene>
<name>A0A8J3AHY5_9BIFI</name>
<organism evidence="2 3">
    <name type="scientific">Galliscardovia ingluviei</name>
    <dbReference type="NCBI Taxonomy" id="1769422"/>
    <lineage>
        <taxon>Bacteria</taxon>
        <taxon>Bacillati</taxon>
        <taxon>Actinomycetota</taxon>
        <taxon>Actinomycetes</taxon>
        <taxon>Bifidobacteriales</taxon>
        <taxon>Bifidobacteriaceae</taxon>
        <taxon>Galliscardovia</taxon>
    </lineage>
</organism>
<sequence>MIHARVIQIQTLVNTDEYYRMFHGIGTNINQIAHKVNADNTVTVEQLQAVQAQLGELKTMFNEWATMWRNAQGN</sequence>
<reference evidence="2" key="1">
    <citation type="journal article" date="2014" name="Int. J. Syst. Evol. Microbiol.">
        <title>Complete genome sequence of Corynebacterium casei LMG S-19264T (=DSM 44701T), isolated from a smear-ripened cheese.</title>
        <authorList>
            <consortium name="US DOE Joint Genome Institute (JGI-PGF)"/>
            <person name="Walter F."/>
            <person name="Albersmeier A."/>
            <person name="Kalinowski J."/>
            <person name="Ruckert C."/>
        </authorList>
    </citation>
    <scope>NUCLEOTIDE SEQUENCE</scope>
    <source>
        <strain evidence="2">CCM 8606</strain>
    </source>
</reference>
<feature type="domain" description="Bacterial mobilisation" evidence="1">
    <location>
        <begin position="24"/>
        <end position="59"/>
    </location>
</feature>